<dbReference type="PROSITE" id="PS51349">
    <property type="entry name" value="FMN_HYDROXY_ACID_DH_2"/>
    <property type="match status" value="1"/>
</dbReference>
<evidence type="ECO:0000259" key="3">
    <source>
        <dbReference type="PROSITE" id="PS51349"/>
    </source>
</evidence>
<dbReference type="InterPro" id="IPR000262">
    <property type="entry name" value="FMN-dep_DH"/>
</dbReference>
<dbReference type="OrthoDB" id="25826at2759"/>
<evidence type="ECO:0000256" key="1">
    <source>
        <dbReference type="ARBA" id="ARBA00001917"/>
    </source>
</evidence>
<feature type="domain" description="FMN hydroxy acid dehydrogenase" evidence="3">
    <location>
        <begin position="1"/>
        <end position="92"/>
    </location>
</feature>
<organism evidence="4 5">
    <name type="scientific">Allacma fusca</name>
    <dbReference type="NCBI Taxonomy" id="39272"/>
    <lineage>
        <taxon>Eukaryota</taxon>
        <taxon>Metazoa</taxon>
        <taxon>Ecdysozoa</taxon>
        <taxon>Arthropoda</taxon>
        <taxon>Hexapoda</taxon>
        <taxon>Collembola</taxon>
        <taxon>Symphypleona</taxon>
        <taxon>Sminthuridae</taxon>
        <taxon>Allacma</taxon>
    </lineage>
</organism>
<dbReference type="PANTHER" id="PTHR10578:SF149">
    <property type="entry name" value="2-HYDROXYACID OXIDASE 2"/>
    <property type="match status" value="1"/>
</dbReference>
<dbReference type="Proteomes" id="UP000708208">
    <property type="component" value="Unassembled WGS sequence"/>
</dbReference>
<evidence type="ECO:0000256" key="2">
    <source>
        <dbReference type="ARBA" id="ARBA00023002"/>
    </source>
</evidence>
<dbReference type="EMBL" id="CAJVCH010068463">
    <property type="protein sequence ID" value="CAG7720221.1"/>
    <property type="molecule type" value="Genomic_DNA"/>
</dbReference>
<comment type="caution">
    <text evidence="4">The sequence shown here is derived from an EMBL/GenBank/DDBJ whole genome shotgun (WGS) entry which is preliminary data.</text>
</comment>
<keyword evidence="2" id="KW-0560">Oxidoreductase</keyword>
<proteinExistence type="predicted"/>
<evidence type="ECO:0000313" key="5">
    <source>
        <dbReference type="Proteomes" id="UP000708208"/>
    </source>
</evidence>
<reference evidence="4" key="1">
    <citation type="submission" date="2021-06" db="EMBL/GenBank/DDBJ databases">
        <authorList>
            <person name="Hodson N. C."/>
            <person name="Mongue J. A."/>
            <person name="Jaron S. K."/>
        </authorList>
    </citation>
    <scope>NUCLEOTIDE SEQUENCE</scope>
</reference>
<dbReference type="Pfam" id="PF01070">
    <property type="entry name" value="FMN_dh"/>
    <property type="match status" value="1"/>
</dbReference>
<dbReference type="GO" id="GO:0016491">
    <property type="term" value="F:oxidoreductase activity"/>
    <property type="evidence" value="ECO:0007669"/>
    <property type="project" value="UniProtKB-KW"/>
</dbReference>
<dbReference type="InterPro" id="IPR037396">
    <property type="entry name" value="FMN_HAD"/>
</dbReference>
<name>A0A8J2JI54_9HEXA</name>
<protein>
    <recommendedName>
        <fullName evidence="3">FMN hydroxy acid dehydrogenase domain-containing protein</fullName>
    </recommendedName>
</protein>
<dbReference type="AlphaFoldDB" id="A0A8J2JI54"/>
<feature type="non-terminal residue" evidence="4">
    <location>
        <position position="93"/>
    </location>
</feature>
<accession>A0A8J2JI54</accession>
<dbReference type="PANTHER" id="PTHR10578">
    <property type="entry name" value="S -2-HYDROXY-ACID OXIDASE-RELATED"/>
    <property type="match status" value="1"/>
</dbReference>
<keyword evidence="5" id="KW-1185">Reference proteome</keyword>
<comment type="cofactor">
    <cofactor evidence="1">
        <name>FMN</name>
        <dbReference type="ChEBI" id="CHEBI:58210"/>
    </cofactor>
</comment>
<evidence type="ECO:0000313" key="4">
    <source>
        <dbReference type="EMBL" id="CAG7720221.1"/>
    </source>
</evidence>
<sequence>IVKEFPEASLNGFEIYLDGGIRSGLDVFRALAIGAKFVFVGRAPMWGLFHSGQEGLENVIEILRNELETLMGQTGCNTLQDINSNLVQYKFPF</sequence>
<gene>
    <name evidence="4" type="ORF">AFUS01_LOCUS9507</name>
</gene>